<proteinExistence type="predicted"/>
<keyword evidence="1" id="KW-0732">Signal</keyword>
<dbReference type="OrthoDB" id="2426396at2759"/>
<gene>
    <name evidence="2" type="ORF">HO173_004181</name>
</gene>
<name>A0A8H6FZY1_9LECA</name>
<protein>
    <submittedName>
        <fullName evidence="2">Uncharacterized protein</fullName>
    </submittedName>
</protein>
<reference evidence="2 3" key="1">
    <citation type="journal article" date="2020" name="Genomics">
        <title>Complete, high-quality genomes from long-read metagenomic sequencing of two wolf lichen thalli reveals enigmatic genome architecture.</title>
        <authorList>
            <person name="McKenzie S.K."/>
            <person name="Walston R.F."/>
            <person name="Allen J.L."/>
        </authorList>
    </citation>
    <scope>NUCLEOTIDE SEQUENCE [LARGE SCALE GENOMIC DNA]</scope>
    <source>
        <strain evidence="2">WasteWater2</strain>
    </source>
</reference>
<dbReference type="AlphaFoldDB" id="A0A8H6FZY1"/>
<dbReference type="EMBL" id="JACCJC010000012">
    <property type="protein sequence ID" value="KAF6237980.1"/>
    <property type="molecule type" value="Genomic_DNA"/>
</dbReference>
<dbReference type="Proteomes" id="UP000578531">
    <property type="component" value="Unassembled WGS sequence"/>
</dbReference>
<dbReference type="GeneID" id="59285846"/>
<evidence type="ECO:0000313" key="3">
    <source>
        <dbReference type="Proteomes" id="UP000578531"/>
    </source>
</evidence>
<feature type="signal peptide" evidence="1">
    <location>
        <begin position="1"/>
        <end position="23"/>
    </location>
</feature>
<sequence length="240" mass="24962">MVTPVYLQCVLFLLSLHYCLTSAQNSVGSFFTAIYLNGAPVASYQTSCSNMGQSQYCCNSGQSCAWDDAGKVACCASGYNCQGSAYSSNAGAAGQYYPSSSSTWSQAEQTTTVYESASQNCNCESSTAPNVVPIVPVTETTVESYYSPTTTSYYSPTTSAYSPYTTTTTAAAGQEAEVTSSGSCSTGYKTIVEANVGAPTRTVGCYVIINEGGKRTRGQGGGVEVLLGAMSFLAVVTSML</sequence>
<dbReference type="RefSeq" id="XP_037167298.1">
    <property type="nucleotide sequence ID" value="XM_037306105.1"/>
</dbReference>
<accession>A0A8H6FZY1</accession>
<organism evidence="2 3">
    <name type="scientific">Letharia columbiana</name>
    <dbReference type="NCBI Taxonomy" id="112416"/>
    <lineage>
        <taxon>Eukaryota</taxon>
        <taxon>Fungi</taxon>
        <taxon>Dikarya</taxon>
        <taxon>Ascomycota</taxon>
        <taxon>Pezizomycotina</taxon>
        <taxon>Lecanoromycetes</taxon>
        <taxon>OSLEUM clade</taxon>
        <taxon>Lecanoromycetidae</taxon>
        <taxon>Lecanorales</taxon>
        <taxon>Lecanorineae</taxon>
        <taxon>Parmeliaceae</taxon>
        <taxon>Letharia</taxon>
    </lineage>
</organism>
<evidence type="ECO:0000256" key="1">
    <source>
        <dbReference type="SAM" id="SignalP"/>
    </source>
</evidence>
<feature type="chain" id="PRO_5034982878" evidence="1">
    <location>
        <begin position="24"/>
        <end position="240"/>
    </location>
</feature>
<keyword evidence="3" id="KW-1185">Reference proteome</keyword>
<evidence type="ECO:0000313" key="2">
    <source>
        <dbReference type="EMBL" id="KAF6237980.1"/>
    </source>
</evidence>
<comment type="caution">
    <text evidence="2">The sequence shown here is derived from an EMBL/GenBank/DDBJ whole genome shotgun (WGS) entry which is preliminary data.</text>
</comment>